<dbReference type="Gene3D" id="3.40.50.850">
    <property type="entry name" value="Isochorismatase-like"/>
    <property type="match status" value="1"/>
</dbReference>
<protein>
    <recommendedName>
        <fullName evidence="3">Isochorismatase-like domain-containing protein</fullName>
    </recommendedName>
</protein>
<organism evidence="4 5">
    <name type="scientific">Bifiguratus adelaidae</name>
    <dbReference type="NCBI Taxonomy" id="1938954"/>
    <lineage>
        <taxon>Eukaryota</taxon>
        <taxon>Fungi</taxon>
        <taxon>Fungi incertae sedis</taxon>
        <taxon>Mucoromycota</taxon>
        <taxon>Mucoromycotina</taxon>
        <taxon>Endogonomycetes</taxon>
        <taxon>Endogonales</taxon>
        <taxon>Endogonales incertae sedis</taxon>
        <taxon>Bifiguratus</taxon>
    </lineage>
</organism>
<comment type="caution">
    <text evidence="4">The sequence shown here is derived from an EMBL/GenBank/DDBJ whole genome shotgun (WGS) entry which is preliminary data.</text>
</comment>
<evidence type="ECO:0000259" key="3">
    <source>
        <dbReference type="Pfam" id="PF00857"/>
    </source>
</evidence>
<dbReference type="PANTHER" id="PTHR43540:SF9">
    <property type="entry name" value="FAMILY HYDROLASE, PUTATIVE (AFU_ORTHOLOGUE AFUA_2G08700)-RELATED"/>
    <property type="match status" value="1"/>
</dbReference>
<sequence length="258" mass="28053">MLTTTDAQELRRFGPPGNQWVLTPTHYDLTRDTIPSLFLKTTSASIKIAPSLSALLVIDMQNFFLSPRLGRTPKAGLVDSVAKAVDHARKLGMHVIWVNWGLTEQEVAAGGLPATVERSFAREDGGQGGFGWDLGDGMGRLLMRNTWNAQLIDGLEQLPHEQWVHKNRTSGFWGTDGGLKQLLDSMGVRTCFFAGVNADQCVMGTLQDAHCIGFDCVLLGDCTATTSPTGALETVLYNVGRSYGFVVDCTDFVNATIE</sequence>
<dbReference type="InterPro" id="IPR000868">
    <property type="entry name" value="Isochorismatase-like_dom"/>
</dbReference>
<evidence type="ECO:0000256" key="2">
    <source>
        <dbReference type="ARBA" id="ARBA00022801"/>
    </source>
</evidence>
<dbReference type="Pfam" id="PF00857">
    <property type="entry name" value="Isochorismatase"/>
    <property type="match status" value="1"/>
</dbReference>
<dbReference type="AlphaFoldDB" id="A0A261Y318"/>
<dbReference type="InterPro" id="IPR050272">
    <property type="entry name" value="Isochorismatase-like_hydrls"/>
</dbReference>
<keyword evidence="2" id="KW-0378">Hydrolase</keyword>
<evidence type="ECO:0000313" key="4">
    <source>
        <dbReference type="EMBL" id="OZJ05017.1"/>
    </source>
</evidence>
<name>A0A261Y318_9FUNG</name>
<dbReference type="CDD" id="cd00431">
    <property type="entry name" value="cysteine_hydrolases"/>
    <property type="match status" value="1"/>
</dbReference>
<comment type="similarity">
    <text evidence="1">Belongs to the isochorismatase family.</text>
</comment>
<dbReference type="Proteomes" id="UP000242875">
    <property type="component" value="Unassembled WGS sequence"/>
</dbReference>
<dbReference type="PANTHER" id="PTHR43540">
    <property type="entry name" value="PEROXYUREIDOACRYLATE/UREIDOACRYLATE AMIDOHYDROLASE-RELATED"/>
    <property type="match status" value="1"/>
</dbReference>
<proteinExistence type="inferred from homology"/>
<feature type="domain" description="Isochorismatase-like" evidence="3">
    <location>
        <begin position="53"/>
        <end position="230"/>
    </location>
</feature>
<evidence type="ECO:0000256" key="1">
    <source>
        <dbReference type="ARBA" id="ARBA00006336"/>
    </source>
</evidence>
<dbReference type="InterPro" id="IPR036380">
    <property type="entry name" value="Isochorismatase-like_sf"/>
</dbReference>
<dbReference type="OrthoDB" id="167809at2759"/>
<evidence type="ECO:0000313" key="5">
    <source>
        <dbReference type="Proteomes" id="UP000242875"/>
    </source>
</evidence>
<gene>
    <name evidence="4" type="ORF">BZG36_02126</name>
</gene>
<dbReference type="SUPFAM" id="SSF52499">
    <property type="entry name" value="Isochorismatase-like hydrolases"/>
    <property type="match status" value="1"/>
</dbReference>
<accession>A0A261Y318</accession>
<keyword evidence="5" id="KW-1185">Reference proteome</keyword>
<dbReference type="EMBL" id="MVBO01000024">
    <property type="protein sequence ID" value="OZJ05017.1"/>
    <property type="molecule type" value="Genomic_DNA"/>
</dbReference>
<reference evidence="4 5" key="1">
    <citation type="journal article" date="2017" name="Mycologia">
        <title>Bifiguratus adelaidae, gen. et sp. nov., a new member of Mucoromycotina in endophytic and soil-dwelling habitats.</title>
        <authorList>
            <person name="Torres-Cruz T.J."/>
            <person name="Billingsley Tobias T.L."/>
            <person name="Almatruk M."/>
            <person name="Hesse C."/>
            <person name="Kuske C.R."/>
            <person name="Desiro A."/>
            <person name="Benucci G.M."/>
            <person name="Bonito G."/>
            <person name="Stajich J.E."/>
            <person name="Dunlap C."/>
            <person name="Arnold A.E."/>
            <person name="Porras-Alfaro A."/>
        </authorList>
    </citation>
    <scope>NUCLEOTIDE SEQUENCE [LARGE SCALE GENOMIC DNA]</scope>
    <source>
        <strain evidence="4 5">AZ0501</strain>
    </source>
</reference>
<dbReference type="GO" id="GO:0016787">
    <property type="term" value="F:hydrolase activity"/>
    <property type="evidence" value="ECO:0007669"/>
    <property type="project" value="UniProtKB-KW"/>
</dbReference>